<dbReference type="GO" id="GO:0070536">
    <property type="term" value="P:protein K63-linked deubiquitination"/>
    <property type="evidence" value="ECO:0007669"/>
    <property type="project" value="TreeGrafter"/>
</dbReference>
<reference evidence="4 5" key="1">
    <citation type="submission" date="2019-01" db="EMBL/GenBank/DDBJ databases">
        <title>Draft Genome and Complete Hox-Cluster Characterization of the Sterlet Sturgeon (Acipenser ruthenus).</title>
        <authorList>
            <person name="Wei Q."/>
        </authorList>
    </citation>
    <scope>NUCLEOTIDE SEQUENCE [LARGE SCALE GENOMIC DNA]</scope>
    <source>
        <strain evidence="4">WHYD16114868_AA</strain>
        <tissue evidence="4">Blood</tissue>
    </source>
</reference>
<feature type="domain" description="Spermatogenesis-associated protein 2 PUB-like" evidence="3">
    <location>
        <begin position="9"/>
        <end position="206"/>
    </location>
</feature>
<accession>A0A444UU68</accession>
<sequence length="527" mass="58241">MDSKLREDLLKKYVQSLECRLEVGGGRGGQHQGVDEAGLCSAATALLSLHQVDPAHRFQLVRFYEVSENALRTLRSSSLQALETAFNTLETICTNLLLYPWKKEFRCIKTFTGPYVYCLQSALCDSDLRSLLRSMGYSRDQELQFHAREPSGGIAQLRQMAFELFLAQMECRLLKELVAQAGGGSLDMEVEAVEIRRVSREDARGCADTLRRREALTGEVSRLTVRRPECERAYLKQRAGRPYKSVDVTDGAGHWQPSRKPVLMTTLSLRKETLFVDAEEDQQDEIIRPTPSLLSATGPAYSPVADFFPVTSAPTEPPPLSSYSSYHLSSLDEIDLYTDRGGGYRLPSKQQSRDPRDNWGAKSPAASSVNVKCQGCGVGSTSVIACQKCDMILCPSCHAEEHSPCCGLQDFPKVSRPSEGYLSGKEKLYVYSSTPTQSQLPDKPQSNSKLLPSKVSTASSSSNGSRCGFCNKPGASHTCLQCSKVSCDSCMTLYAKDSCGRKNTPHNFVPNNHLNYKCSSISHLVYR</sequence>
<dbReference type="Proteomes" id="UP000289886">
    <property type="component" value="Unassembled WGS sequence"/>
</dbReference>
<dbReference type="InterPro" id="IPR048839">
    <property type="entry name" value="SPATA2_PUB-like"/>
</dbReference>
<keyword evidence="5" id="KW-1185">Reference proteome</keyword>
<dbReference type="AlphaFoldDB" id="A0A444UU68"/>
<evidence type="ECO:0000313" key="4">
    <source>
        <dbReference type="EMBL" id="RXM91706.1"/>
    </source>
</evidence>
<dbReference type="GO" id="GO:0005737">
    <property type="term" value="C:cytoplasm"/>
    <property type="evidence" value="ECO:0007669"/>
    <property type="project" value="TreeGrafter"/>
</dbReference>
<dbReference type="CDD" id="cd09212">
    <property type="entry name" value="PUB"/>
    <property type="match status" value="1"/>
</dbReference>
<dbReference type="Gene3D" id="1.20.58.2190">
    <property type="match status" value="1"/>
</dbReference>
<dbReference type="OrthoDB" id="9989817at2759"/>
<evidence type="ECO:0000313" key="5">
    <source>
        <dbReference type="Proteomes" id="UP000289886"/>
    </source>
</evidence>
<protein>
    <submittedName>
        <fullName evidence="4">Spermatogenesis-associated protein 2</fullName>
    </submittedName>
</protein>
<dbReference type="EMBL" id="SCEB01007981">
    <property type="protein sequence ID" value="RXM91706.1"/>
    <property type="molecule type" value="Genomic_DNA"/>
</dbReference>
<dbReference type="Pfam" id="PF21388">
    <property type="entry name" value="SPATA2_PUB-like"/>
    <property type="match status" value="1"/>
</dbReference>
<comment type="caution">
    <text evidence="4">The sequence shown here is derived from an EMBL/GenBank/DDBJ whole genome shotgun (WGS) entry which is preliminary data.</text>
</comment>
<dbReference type="SUPFAM" id="SSF143503">
    <property type="entry name" value="PUG domain-like"/>
    <property type="match status" value="1"/>
</dbReference>
<comment type="similarity">
    <text evidence="1">Belongs to the SPATA2 family.</text>
</comment>
<evidence type="ECO:0000256" key="1">
    <source>
        <dbReference type="ARBA" id="ARBA00038142"/>
    </source>
</evidence>
<evidence type="ECO:0000259" key="3">
    <source>
        <dbReference type="Pfam" id="PF21388"/>
    </source>
</evidence>
<feature type="region of interest" description="Disordered" evidence="2">
    <location>
        <begin position="341"/>
        <end position="364"/>
    </location>
</feature>
<dbReference type="PANTHER" id="PTHR15326">
    <property type="entry name" value="SPERMATOGENESIS-ASSOCIATED PROTEIN 2/TAMOZHENNIC"/>
    <property type="match status" value="1"/>
</dbReference>
<dbReference type="InterPro" id="IPR036339">
    <property type="entry name" value="PUB-like_dom_sf"/>
</dbReference>
<organism evidence="4 5">
    <name type="scientific">Acipenser ruthenus</name>
    <name type="common">Sterlet sturgeon</name>
    <dbReference type="NCBI Taxonomy" id="7906"/>
    <lineage>
        <taxon>Eukaryota</taxon>
        <taxon>Metazoa</taxon>
        <taxon>Chordata</taxon>
        <taxon>Craniata</taxon>
        <taxon>Vertebrata</taxon>
        <taxon>Euteleostomi</taxon>
        <taxon>Actinopterygii</taxon>
        <taxon>Chondrostei</taxon>
        <taxon>Acipenseriformes</taxon>
        <taxon>Acipenseridae</taxon>
        <taxon>Acipenser</taxon>
    </lineage>
</organism>
<proteinExistence type="inferred from homology"/>
<dbReference type="PANTHER" id="PTHR15326:SF8">
    <property type="entry name" value="SPERMATOGENESIS-ASSOCIATED PROTEIN 2"/>
    <property type="match status" value="1"/>
</dbReference>
<dbReference type="GO" id="GO:0060544">
    <property type="term" value="P:regulation of necroptotic process"/>
    <property type="evidence" value="ECO:0007669"/>
    <property type="project" value="TreeGrafter"/>
</dbReference>
<evidence type="ECO:0000256" key="2">
    <source>
        <dbReference type="SAM" id="MobiDB-lite"/>
    </source>
</evidence>
<feature type="region of interest" description="Disordered" evidence="2">
    <location>
        <begin position="434"/>
        <end position="465"/>
    </location>
</feature>
<name>A0A444UU68_ACIRT</name>
<dbReference type="GO" id="GO:0010803">
    <property type="term" value="P:regulation of tumor necrosis factor-mediated signaling pathway"/>
    <property type="evidence" value="ECO:0007669"/>
    <property type="project" value="TreeGrafter"/>
</dbReference>
<dbReference type="GO" id="GO:1990108">
    <property type="term" value="P:protein linear deubiquitination"/>
    <property type="evidence" value="ECO:0007669"/>
    <property type="project" value="TreeGrafter"/>
</dbReference>
<gene>
    <name evidence="4" type="ORF">EOD39_20900</name>
</gene>